<dbReference type="EMBL" id="BPQG01000047">
    <property type="protein sequence ID" value="GJD45214.1"/>
    <property type="molecule type" value="Genomic_DNA"/>
</dbReference>
<dbReference type="RefSeq" id="WP_238272497.1">
    <property type="nucleotide sequence ID" value="NZ_BPQG01000047.1"/>
</dbReference>
<evidence type="ECO:0000313" key="2">
    <source>
        <dbReference type="EMBL" id="GJD45214.1"/>
    </source>
</evidence>
<accession>A0ABQ4QKC8</accession>
<organism evidence="2 3">
    <name type="scientific">Methylobacterium cerastii</name>
    <dbReference type="NCBI Taxonomy" id="932741"/>
    <lineage>
        <taxon>Bacteria</taxon>
        <taxon>Pseudomonadati</taxon>
        <taxon>Pseudomonadota</taxon>
        <taxon>Alphaproteobacteria</taxon>
        <taxon>Hyphomicrobiales</taxon>
        <taxon>Methylobacteriaceae</taxon>
        <taxon>Methylobacterium</taxon>
    </lineage>
</organism>
<comment type="caution">
    <text evidence="2">The sequence shown here is derived from an EMBL/GenBank/DDBJ whole genome shotgun (WGS) entry which is preliminary data.</text>
</comment>
<proteinExistence type="predicted"/>
<feature type="region of interest" description="Disordered" evidence="1">
    <location>
        <begin position="60"/>
        <end position="80"/>
    </location>
</feature>
<reference evidence="2 3" key="1">
    <citation type="journal article" date="2021" name="Front. Microbiol.">
        <title>Comprehensive Comparative Genomics and Phenotyping of Methylobacterium Species.</title>
        <authorList>
            <person name="Alessa O."/>
            <person name="Ogura Y."/>
            <person name="Fujitani Y."/>
            <person name="Takami H."/>
            <person name="Hayashi T."/>
            <person name="Sahin N."/>
            <person name="Tani A."/>
        </authorList>
    </citation>
    <scope>NUCLEOTIDE SEQUENCE [LARGE SCALE GENOMIC DNA]</scope>
    <source>
        <strain evidence="2 3">DSM 23679</strain>
    </source>
</reference>
<protein>
    <submittedName>
        <fullName evidence="2">Uncharacterized protein</fullName>
    </submittedName>
</protein>
<evidence type="ECO:0000313" key="3">
    <source>
        <dbReference type="Proteomes" id="UP001055117"/>
    </source>
</evidence>
<name>A0ABQ4QKC8_9HYPH</name>
<evidence type="ECO:0000256" key="1">
    <source>
        <dbReference type="SAM" id="MobiDB-lite"/>
    </source>
</evidence>
<sequence>MLGLVRQIAFSIAELEAMADQQAALADDLNTDSAADAIRQVAQHHRRRADELRSELASLGSEFAAETTPTPTASLGTCAP</sequence>
<gene>
    <name evidence="2" type="ORF">AFCDBAGC_3085</name>
</gene>
<dbReference type="Proteomes" id="UP001055117">
    <property type="component" value="Unassembled WGS sequence"/>
</dbReference>
<keyword evidence="3" id="KW-1185">Reference proteome</keyword>